<organism evidence="6 8">
    <name type="scientific">Phocaeicola vulgatus</name>
    <name type="common">Bacteroides vulgatus</name>
    <dbReference type="NCBI Taxonomy" id="821"/>
    <lineage>
        <taxon>Bacteria</taxon>
        <taxon>Pseudomonadati</taxon>
        <taxon>Bacteroidota</taxon>
        <taxon>Bacteroidia</taxon>
        <taxon>Bacteroidales</taxon>
        <taxon>Bacteroidaceae</taxon>
        <taxon>Phocaeicola</taxon>
    </lineage>
</organism>
<evidence type="ECO:0000256" key="1">
    <source>
        <dbReference type="ARBA" id="ARBA00022729"/>
    </source>
</evidence>
<dbReference type="Proteomes" id="UP000583639">
    <property type="component" value="Unassembled WGS sequence"/>
</dbReference>
<dbReference type="RefSeq" id="WP_117696236.1">
    <property type="nucleotide sequence ID" value="NZ_CAXKYE010000006.1"/>
</dbReference>
<dbReference type="InterPro" id="IPR029413">
    <property type="entry name" value="RG-lyase_II"/>
</dbReference>
<dbReference type="InterPro" id="IPR051850">
    <property type="entry name" value="Polysacch_Lyase_4"/>
</dbReference>
<dbReference type="PROSITE" id="PS51257">
    <property type="entry name" value="PROKAR_LIPOPROTEIN"/>
    <property type="match status" value="1"/>
</dbReference>
<feature type="chain" id="PRO_5044442451" description="Rhamnogalacturonan endolyase" evidence="2">
    <location>
        <begin position="25"/>
        <end position="653"/>
    </location>
</feature>
<dbReference type="InterPro" id="IPR013784">
    <property type="entry name" value="Carb-bd-like_fold"/>
</dbReference>
<dbReference type="CDD" id="cd10316">
    <property type="entry name" value="RGL4_M"/>
    <property type="match status" value="1"/>
</dbReference>
<dbReference type="Pfam" id="PF14686">
    <property type="entry name" value="fn3_3"/>
    <property type="match status" value="1"/>
</dbReference>
<dbReference type="EMBL" id="JABDSI010000132">
    <property type="protein sequence ID" value="NMW41771.1"/>
    <property type="molecule type" value="Genomic_DNA"/>
</dbReference>
<dbReference type="SUPFAM" id="SSF49785">
    <property type="entry name" value="Galactose-binding domain-like"/>
    <property type="match status" value="1"/>
</dbReference>
<dbReference type="PANTHER" id="PTHR32018:SF1">
    <property type="entry name" value="RHAMNOGALACTURONAN ENDOLYASE"/>
    <property type="match status" value="1"/>
</dbReference>
<gene>
    <name evidence="5" type="ORF">HKQ54_07770</name>
    <name evidence="6" type="ORF">HKQ55_16990</name>
</gene>
<feature type="signal peptide" evidence="2">
    <location>
        <begin position="1"/>
        <end position="24"/>
    </location>
</feature>
<dbReference type="Gene3D" id="2.60.120.260">
    <property type="entry name" value="Galactose-binding domain-like"/>
    <property type="match status" value="1"/>
</dbReference>
<name>A0A849X890_PHOVU</name>
<evidence type="ECO:0000259" key="3">
    <source>
        <dbReference type="Pfam" id="PF14683"/>
    </source>
</evidence>
<dbReference type="InterPro" id="IPR010325">
    <property type="entry name" value="Rhamnogal_lyase"/>
</dbReference>
<reference evidence="7 8" key="1">
    <citation type="submission" date="2020-04" db="EMBL/GenBank/DDBJ databases">
        <title>A novel gut-associated lysogenic phage, Bacteroides phage BV01, alters the host transcriptome and bile acid metabolism in Bacteroides vulgatus.</title>
        <authorList>
            <person name="Campbell D.E."/>
            <person name="Ly L."/>
            <person name="Ridlon J.M."/>
            <person name="Hsiao A."/>
            <person name="Degnan P.H."/>
        </authorList>
    </citation>
    <scope>NUCLEOTIDE SEQUENCE [LARGE SCALE GENOMIC DNA]</scope>
    <source>
        <strain evidence="5 7">VPI-4506</strain>
        <strain evidence="6 8">VPI-BV8526</strain>
    </source>
</reference>
<comment type="caution">
    <text evidence="6">The sequence shown here is derived from an EMBL/GenBank/DDBJ whole genome shotgun (WGS) entry which is preliminary data.</text>
</comment>
<dbReference type="Gene3D" id="2.60.40.1120">
    <property type="entry name" value="Carboxypeptidase-like, regulatory domain"/>
    <property type="match status" value="1"/>
</dbReference>
<dbReference type="Pfam" id="PF14683">
    <property type="entry name" value="CBM-like"/>
    <property type="match status" value="1"/>
</dbReference>
<evidence type="ECO:0000259" key="4">
    <source>
        <dbReference type="Pfam" id="PF14686"/>
    </source>
</evidence>
<sequence>MKKILQKICSMMILLLSIVTTSCSTLPKVTLIEDVETYTMDNGIITARISKVTGDLVSLRYHDMEMLATDLKPDFIPQIKGHEPVNNPNWKEPLIGGHAHAYWSHDAMGVKGSAPAIPSITIHPVNNGGERAEISIKAVSNGRKMGTGPGAGPEGQFVSDIDIRYTLERGTSGLYTYSIFEHTPQYGLTALGEARFCAKLADFFDWMSVDEDCDFYYPKDLQTGDKYVFTALQSKNPAFGWSSTTYNVGLFFINPSMEYMSGGPTKVEFLGHRDTNQQAAPCVLNYWRSSHYGGAEVNVAAGEQWTKVVGPFFIYANSGSDPKTIYADAKSRASIEADKWPYQWVELANYPKLDKRSKVTGRLILNDFNSNNSFTNLVVGLTAPAYLSPRPKSSPKVMVDWQRDAKFYQFWTNGSVDGSFMLDKVRPGHYTLHAFTDGVLGEYIKTDIIVEAGKQIDLGKLKWTPIRYGKQLWDIGIPNRNASEFYKAEEHNNPEISLQYGTLFPKDVTFTIGKSNYAKDWFFQHVPHNENPEAKSKPFIGAYTQGRATPYTIVFSMERAVHGKVVLRCAICGTGTKELEIEVNGAKVGKIKDLSPDGVITRHGTQGIWYERNLCFDASLLRKGENKLIITVPAGSVNKGIMYDYIRLELVEN</sequence>
<dbReference type="GO" id="GO:0030246">
    <property type="term" value="F:carbohydrate binding"/>
    <property type="evidence" value="ECO:0007669"/>
    <property type="project" value="InterPro"/>
</dbReference>
<feature type="domain" description="Rhamnogalacturonan lyase" evidence="4">
    <location>
        <begin position="396"/>
        <end position="457"/>
    </location>
</feature>
<dbReference type="AlphaFoldDB" id="A0A849X890"/>
<proteinExistence type="predicted"/>
<dbReference type="PANTHER" id="PTHR32018">
    <property type="entry name" value="RHAMNOGALACTURONATE LYASE FAMILY PROTEIN"/>
    <property type="match status" value="1"/>
</dbReference>
<evidence type="ECO:0000313" key="5">
    <source>
        <dbReference type="EMBL" id="NMW36038.1"/>
    </source>
</evidence>
<dbReference type="EMBL" id="JABDSH010000069">
    <property type="protein sequence ID" value="NMW36038.1"/>
    <property type="molecule type" value="Genomic_DNA"/>
</dbReference>
<feature type="domain" description="Rhamnogalacturonan lyase" evidence="3">
    <location>
        <begin position="471"/>
        <end position="648"/>
    </location>
</feature>
<keyword evidence="1 2" id="KW-0732">Signal</keyword>
<dbReference type="Proteomes" id="UP000555193">
    <property type="component" value="Unassembled WGS sequence"/>
</dbReference>
<dbReference type="Pfam" id="PF06045">
    <property type="entry name" value="Rhamnogal_lyase"/>
    <property type="match status" value="1"/>
</dbReference>
<evidence type="ECO:0008006" key="9">
    <source>
        <dbReference type="Google" id="ProtNLM"/>
    </source>
</evidence>
<evidence type="ECO:0000313" key="6">
    <source>
        <dbReference type="EMBL" id="NMW41771.1"/>
    </source>
</evidence>
<dbReference type="SUPFAM" id="SSF49452">
    <property type="entry name" value="Starch-binding domain-like"/>
    <property type="match status" value="1"/>
</dbReference>
<evidence type="ECO:0000256" key="2">
    <source>
        <dbReference type="SAM" id="SignalP"/>
    </source>
</evidence>
<dbReference type="InterPro" id="IPR029411">
    <property type="entry name" value="RG-lyase_III"/>
</dbReference>
<evidence type="ECO:0000313" key="7">
    <source>
        <dbReference type="Proteomes" id="UP000555193"/>
    </source>
</evidence>
<accession>A0A849X890</accession>
<dbReference type="InterPro" id="IPR008979">
    <property type="entry name" value="Galactose-bd-like_sf"/>
</dbReference>
<protein>
    <recommendedName>
        <fullName evidence="9">Rhamnogalacturonan endolyase</fullName>
    </recommendedName>
</protein>
<evidence type="ECO:0000313" key="8">
    <source>
        <dbReference type="Proteomes" id="UP000583639"/>
    </source>
</evidence>